<reference evidence="2 3" key="1">
    <citation type="submission" date="2020-09" db="EMBL/GenBank/DDBJ databases">
        <title>De no assembly of potato wild relative species, Solanum commersonii.</title>
        <authorList>
            <person name="Cho K."/>
        </authorList>
    </citation>
    <scope>NUCLEOTIDE SEQUENCE [LARGE SCALE GENOMIC DNA]</scope>
    <source>
        <strain evidence="2">LZ3.2</strain>
        <tissue evidence="2">Leaf</tissue>
    </source>
</reference>
<sequence>MRCFARSSLLTKYLTFHTSFCDATETEFHENANFSSRKKLVLNMPYTFILGAPNLLGHSEKAIIPYRGETLQIMEIEYKYCRAAILILLSLLLLALGVSSHLLMI</sequence>
<accession>A0A9J6B7J2</accession>
<evidence type="ECO:0000313" key="2">
    <source>
        <dbReference type="EMBL" id="KAG5632563.1"/>
    </source>
</evidence>
<dbReference type="EMBL" id="JACXVP010000001">
    <property type="protein sequence ID" value="KAG5632563.1"/>
    <property type="molecule type" value="Genomic_DNA"/>
</dbReference>
<dbReference type="AlphaFoldDB" id="A0A9J6B7J2"/>
<gene>
    <name evidence="2" type="ORF">H5410_004280</name>
</gene>
<comment type="caution">
    <text evidence="2">The sequence shown here is derived from an EMBL/GenBank/DDBJ whole genome shotgun (WGS) entry which is preliminary data.</text>
</comment>
<keyword evidence="1" id="KW-0812">Transmembrane</keyword>
<keyword evidence="1" id="KW-0472">Membrane</keyword>
<evidence type="ECO:0000256" key="1">
    <source>
        <dbReference type="SAM" id="Phobius"/>
    </source>
</evidence>
<dbReference type="Proteomes" id="UP000824120">
    <property type="component" value="Chromosome 1"/>
</dbReference>
<organism evidence="2 3">
    <name type="scientific">Solanum commersonii</name>
    <name type="common">Commerson's wild potato</name>
    <name type="synonym">Commerson's nightshade</name>
    <dbReference type="NCBI Taxonomy" id="4109"/>
    <lineage>
        <taxon>Eukaryota</taxon>
        <taxon>Viridiplantae</taxon>
        <taxon>Streptophyta</taxon>
        <taxon>Embryophyta</taxon>
        <taxon>Tracheophyta</taxon>
        <taxon>Spermatophyta</taxon>
        <taxon>Magnoliopsida</taxon>
        <taxon>eudicotyledons</taxon>
        <taxon>Gunneridae</taxon>
        <taxon>Pentapetalae</taxon>
        <taxon>asterids</taxon>
        <taxon>lamiids</taxon>
        <taxon>Solanales</taxon>
        <taxon>Solanaceae</taxon>
        <taxon>Solanoideae</taxon>
        <taxon>Solaneae</taxon>
        <taxon>Solanum</taxon>
    </lineage>
</organism>
<evidence type="ECO:0000313" key="3">
    <source>
        <dbReference type="Proteomes" id="UP000824120"/>
    </source>
</evidence>
<feature type="transmembrane region" description="Helical" evidence="1">
    <location>
        <begin position="83"/>
        <end position="104"/>
    </location>
</feature>
<proteinExistence type="predicted"/>
<keyword evidence="3" id="KW-1185">Reference proteome</keyword>
<name>A0A9J6B7J2_SOLCO</name>
<protein>
    <submittedName>
        <fullName evidence="2">Uncharacterized protein</fullName>
    </submittedName>
</protein>
<keyword evidence="1" id="KW-1133">Transmembrane helix</keyword>